<dbReference type="EMBL" id="ATBP01000112">
    <property type="protein sequence ID" value="ETR72789.1"/>
    <property type="molecule type" value="Genomic_DNA"/>
</dbReference>
<keyword evidence="1" id="KW-1133">Transmembrane helix</keyword>
<keyword evidence="1" id="KW-0812">Transmembrane</keyword>
<sequence>MTYTINNTDHYLPIQSIRQSSLMRCNVINNSIAGISKQLLWVILGLWILYQSKYWTKKMQMGTIVLAVIIEMTSFASFYIQTVDSSHFQMNASVADFFKQDLSIYRILDLRHRPFEPVSNLQTITGDRPYIWDRYTRLINLFVTGHPFSSMKLPVIQKMHDGFNMLNVKYILMSPNSKIPCTACIRRYSGQDADIYENTNCLPRAFFAKKVKLVENSLPFMGTPEVVHGDIVVLEKKSHDMDIHRQMNANVQIVTYTNDYVRLHTQTNVSGWLILNDIWHDGWEVVCDGELFLDLYIANYIFRAVYVSEGEHIVEFIYGN</sequence>
<dbReference type="PANTHER" id="PTHR38454:SF1">
    <property type="entry name" value="INTEGRAL MEMBRANE PROTEIN"/>
    <property type="match status" value="1"/>
</dbReference>
<evidence type="ECO:0000313" key="2">
    <source>
        <dbReference type="EMBL" id="ETR72789.1"/>
    </source>
</evidence>
<protein>
    <submittedName>
        <fullName evidence="2">Uncharacterized protein</fullName>
    </submittedName>
</protein>
<dbReference type="InterPro" id="IPR018580">
    <property type="entry name" value="Uncharacterised_YfhO"/>
</dbReference>
<reference evidence="3" key="1">
    <citation type="submission" date="2012-11" db="EMBL/GenBank/DDBJ databases">
        <authorList>
            <person name="Lucero-Rivera Y.E."/>
            <person name="Tovar-Ramirez D."/>
        </authorList>
    </citation>
    <scope>NUCLEOTIDE SEQUENCE [LARGE SCALE GENOMIC DNA]</scope>
    <source>
        <strain evidence="3">Araruama</strain>
    </source>
</reference>
<evidence type="ECO:0000256" key="1">
    <source>
        <dbReference type="SAM" id="Phobius"/>
    </source>
</evidence>
<keyword evidence="1" id="KW-0472">Membrane</keyword>
<name>A0A1V1PCY7_9BACT</name>
<organism evidence="2 3">
    <name type="scientific">Candidatus Magnetoglobus multicellularis str. Araruama</name>
    <dbReference type="NCBI Taxonomy" id="890399"/>
    <lineage>
        <taxon>Bacteria</taxon>
        <taxon>Pseudomonadati</taxon>
        <taxon>Thermodesulfobacteriota</taxon>
        <taxon>Desulfobacteria</taxon>
        <taxon>Desulfobacterales</taxon>
        <taxon>Desulfobacteraceae</taxon>
        <taxon>Candidatus Magnetoglobus</taxon>
    </lineage>
</organism>
<proteinExistence type="predicted"/>
<evidence type="ECO:0000313" key="3">
    <source>
        <dbReference type="Proteomes" id="UP000189670"/>
    </source>
</evidence>
<dbReference type="Proteomes" id="UP000189670">
    <property type="component" value="Unassembled WGS sequence"/>
</dbReference>
<comment type="caution">
    <text evidence="2">The sequence shown here is derived from an EMBL/GenBank/DDBJ whole genome shotgun (WGS) entry which is preliminary data.</text>
</comment>
<gene>
    <name evidence="2" type="ORF">OMM_01431</name>
</gene>
<dbReference type="AlphaFoldDB" id="A0A1V1PCY7"/>
<accession>A0A1V1PCY7</accession>
<feature type="transmembrane region" description="Helical" evidence="1">
    <location>
        <begin position="31"/>
        <end position="50"/>
    </location>
</feature>
<feature type="transmembrane region" description="Helical" evidence="1">
    <location>
        <begin position="62"/>
        <end position="80"/>
    </location>
</feature>
<dbReference type="PANTHER" id="PTHR38454">
    <property type="entry name" value="INTEGRAL MEMBRANE PROTEIN-RELATED"/>
    <property type="match status" value="1"/>
</dbReference>